<dbReference type="InterPro" id="IPR008271">
    <property type="entry name" value="Ser/Thr_kinase_AS"/>
</dbReference>
<dbReference type="Gene3D" id="3.30.200.20">
    <property type="entry name" value="Phosphorylase Kinase, domain 1"/>
    <property type="match status" value="1"/>
</dbReference>
<keyword evidence="4" id="KW-0597">Phosphoprotein</keyword>
<proteinExistence type="predicted"/>
<keyword evidence="8 10" id="KW-0067">ATP-binding</keyword>
<evidence type="ECO:0000256" key="10">
    <source>
        <dbReference type="PROSITE-ProRule" id="PRU10141"/>
    </source>
</evidence>
<comment type="subcellular location">
    <subcellularLocation>
        <location evidence="1">Cytoplasm</location>
    </subcellularLocation>
</comment>
<dbReference type="PROSITE" id="PS00108">
    <property type="entry name" value="PROTEIN_KINASE_ST"/>
    <property type="match status" value="1"/>
</dbReference>
<dbReference type="InterPro" id="IPR000270">
    <property type="entry name" value="PB1_dom"/>
</dbReference>
<keyword evidence="7" id="KW-0418">Kinase</keyword>
<evidence type="ECO:0000256" key="2">
    <source>
        <dbReference type="ARBA" id="ARBA00022490"/>
    </source>
</evidence>
<reference evidence="14" key="1">
    <citation type="journal article" date="2016" name="Nature">
        <title>The genome of the seagrass Zostera marina reveals angiosperm adaptation to the sea.</title>
        <authorList>
            <person name="Olsen J.L."/>
            <person name="Rouze P."/>
            <person name="Verhelst B."/>
            <person name="Lin Y.-C."/>
            <person name="Bayer T."/>
            <person name="Collen J."/>
            <person name="Dattolo E."/>
            <person name="De Paoli E."/>
            <person name="Dittami S."/>
            <person name="Maumus F."/>
            <person name="Michel G."/>
            <person name="Kersting A."/>
            <person name="Lauritano C."/>
            <person name="Lohaus R."/>
            <person name="Toepel M."/>
            <person name="Tonon T."/>
            <person name="Vanneste K."/>
            <person name="Amirebrahimi M."/>
            <person name="Brakel J."/>
            <person name="Bostroem C."/>
            <person name="Chovatia M."/>
            <person name="Grimwood J."/>
            <person name="Jenkins J.W."/>
            <person name="Jueterbock A."/>
            <person name="Mraz A."/>
            <person name="Stam W.T."/>
            <person name="Tice H."/>
            <person name="Bornberg-Bauer E."/>
            <person name="Green P.J."/>
            <person name="Pearson G.A."/>
            <person name="Procaccini G."/>
            <person name="Duarte C.M."/>
            <person name="Schmutz J."/>
            <person name="Reusch T.B.H."/>
            <person name="Van de Peer Y."/>
        </authorList>
    </citation>
    <scope>NUCLEOTIDE SEQUENCE [LARGE SCALE GENOMIC DNA]</scope>
    <source>
        <strain evidence="14">cv. Finnish</strain>
    </source>
</reference>
<feature type="domain" description="Protein kinase" evidence="12">
    <location>
        <begin position="1019"/>
        <end position="1287"/>
    </location>
</feature>
<dbReference type="SMART" id="SM00220">
    <property type="entry name" value="S_TKc"/>
    <property type="match status" value="1"/>
</dbReference>
<protein>
    <recommendedName>
        <fullName evidence="12">Protein kinase domain-containing protein</fullName>
    </recommendedName>
</protein>
<evidence type="ECO:0000256" key="7">
    <source>
        <dbReference type="ARBA" id="ARBA00022777"/>
    </source>
</evidence>
<dbReference type="InterPro" id="IPR000719">
    <property type="entry name" value="Prot_kinase_dom"/>
</dbReference>
<dbReference type="Gene3D" id="3.10.20.90">
    <property type="entry name" value="Phosphatidylinositol 3-kinase Catalytic Subunit, Chain A, domain 1"/>
    <property type="match status" value="1"/>
</dbReference>
<dbReference type="EMBL" id="LFYR01000729">
    <property type="protein sequence ID" value="KMZ70219.1"/>
    <property type="molecule type" value="Genomic_DNA"/>
</dbReference>
<dbReference type="GO" id="GO:0005737">
    <property type="term" value="C:cytoplasm"/>
    <property type="evidence" value="ECO:0000318"/>
    <property type="project" value="GO_Central"/>
</dbReference>
<evidence type="ECO:0000313" key="14">
    <source>
        <dbReference type="Proteomes" id="UP000036987"/>
    </source>
</evidence>
<dbReference type="PROSITE" id="PS00107">
    <property type="entry name" value="PROTEIN_KINASE_ATP"/>
    <property type="match status" value="1"/>
</dbReference>
<dbReference type="InterPro" id="IPR017441">
    <property type="entry name" value="Protein_kinase_ATP_BS"/>
</dbReference>
<dbReference type="FunFam" id="3.30.200.20:FF:000081">
    <property type="entry name" value="Octicosapeptide/phox/Bem1p domain kinase superfamily protein"/>
    <property type="match status" value="1"/>
</dbReference>
<comment type="caution">
    <text evidence="13">The sequence shown here is derived from an EMBL/GenBank/DDBJ whole genome shotgun (WGS) entry which is preliminary data.</text>
</comment>
<dbReference type="GO" id="GO:0007165">
    <property type="term" value="P:signal transduction"/>
    <property type="evidence" value="ECO:0000318"/>
    <property type="project" value="GO_Central"/>
</dbReference>
<evidence type="ECO:0000259" key="12">
    <source>
        <dbReference type="PROSITE" id="PS50011"/>
    </source>
</evidence>
<evidence type="ECO:0000256" key="4">
    <source>
        <dbReference type="ARBA" id="ARBA00022553"/>
    </source>
</evidence>
<dbReference type="InterPro" id="IPR001245">
    <property type="entry name" value="Ser-Thr/Tyr_kinase_cat_dom"/>
</dbReference>
<dbReference type="InterPro" id="IPR050167">
    <property type="entry name" value="Ser_Thr_protein_kinase"/>
</dbReference>
<dbReference type="GO" id="GO:0004672">
    <property type="term" value="F:protein kinase activity"/>
    <property type="evidence" value="ECO:0000318"/>
    <property type="project" value="GO_Central"/>
</dbReference>
<dbReference type="FunFam" id="1.10.510.10:FF:000142">
    <property type="entry name" value="Octicosapeptide/phox/Bem1p domain kinase superfamily protein"/>
    <property type="match status" value="1"/>
</dbReference>
<keyword evidence="5" id="KW-0808">Transferase</keyword>
<dbReference type="SUPFAM" id="SSF54277">
    <property type="entry name" value="CAD &amp; PB1 domains"/>
    <property type="match status" value="1"/>
</dbReference>
<sequence>MDMPINFKQSQHDSMENKNEGIRTANQMVVQDTSVSADSSIMSSSKAVNTSDMTGGRHISNYSIQTGEEFSLEFMRERANTRKSSAQNTSGNSSSSTHLSDLRNPSGFLHEELQSGSLMYSTEEHLLVTDLNRRGSKDTARSSLGDGSSQAVATGYASSVSSECSSSSIRLLCSFGGKILSRPGDGKLHYVGGDTRLIRISKGISWQDLLQKTIKIHNQPHIIKYQLPGEDLDALVSVSCDEDLQNMMEEFSILEDGDGSQKLRMFLFSTGDVSEMQFLLSSEADSEAKYYTAVNGIASVSGSAKESSGGGLASCDTNDILPLLNFDSEAGHLTPQRVRTDSVPLSSVPTPVMPIPPFGSLSSQVYVTAETSFPSFQGQEDRRMASIVYPTDNFSNMDSRASIPLSYGNRSEYVSSMGSTIPDLSGDMISLQQGFPWPLSRGLELYDPSVPTMNSNADGGYAKTKNEVEQIQPKDNNSNAKINQYDDSVPAEEGPCLKLSQDPQQTCESAHEDNSCASSGSFVHGFAKFDPAGMNDSSREDPPSRSYRVFHSEQIPRELTESKNRLSKSDNSIASQLLPPHLQSELAPQDSFFEFVEQFNEEKLLSQVEYPSSVNPYSDTSVIANAPYHVKKFQPDLELQDPLNSKGYHAMNSNNSLNPNMEEATSNLMEEKKHHDEYEIDEFRFMMTPNLQKYDAHSAKSIDYDDKKATYADVVRHDNDTSQHTKDHSLGPEKVKVEAHLKQPSTTNMLSTQIKAINQSDGKKSLKVEGDQVEGHFKQPLSNDALSAHLKPSHGFTIKQKDSISSIMDNNPLFTQHEDSSVASSQTGLSDFDNMPQRSDILIDINDRFPPNLLSDLFFRAKIAEDSSGTSTQCNDDAIMSLKVNPDPKSWNFYRNLVQDRPTDALPMDVSLMDQDHIGYSFHPDLVVGDINANSIPSLQSGEIEKGNNVSQFSEQVFSPNVHDGGSDDLRVDGPFEKEGEGPKYEEGVSETGYVGSCIGNVIGDLDLNNLQMISNDDLEEQKELGSGTFGTVYHGKWRGSDVAIKRIKKTCFAGHPSEQEKLTREFWREAGILSKLHHPNVLAFYGVVEDGPGGALATVTEYMVNGSLRHVLLRKDKYLDRRKRLIIAMDAAIGMEYLHSKDIVHFDLKCDNLLVNLKDPQRPICKVGDFGLSKIKRNTLVSGGVRGTLPWMAPELLNGSSSKVSEKVDVFSFGIAMWEILTGEEPYGNMHYGAIIGGIVNNTLRPAIPESCDPEWRRVMEQCWAPDPIHRPSFTEIARQLRKMSVTNQNKGHGGGLK</sequence>
<organism evidence="13 14">
    <name type="scientific">Zostera marina</name>
    <name type="common">Eelgrass</name>
    <dbReference type="NCBI Taxonomy" id="29655"/>
    <lineage>
        <taxon>Eukaryota</taxon>
        <taxon>Viridiplantae</taxon>
        <taxon>Streptophyta</taxon>
        <taxon>Embryophyta</taxon>
        <taxon>Tracheophyta</taxon>
        <taxon>Spermatophyta</taxon>
        <taxon>Magnoliopsida</taxon>
        <taxon>Liliopsida</taxon>
        <taxon>Zosteraceae</taxon>
        <taxon>Zostera</taxon>
    </lineage>
</organism>
<accession>A0A0K9PMP2</accession>
<dbReference type="Pfam" id="PF00564">
    <property type="entry name" value="PB1"/>
    <property type="match status" value="1"/>
</dbReference>
<dbReference type="SUPFAM" id="SSF56112">
    <property type="entry name" value="Protein kinase-like (PK-like)"/>
    <property type="match status" value="1"/>
</dbReference>
<evidence type="ECO:0000313" key="13">
    <source>
        <dbReference type="EMBL" id="KMZ70219.1"/>
    </source>
</evidence>
<keyword evidence="3" id="KW-0723">Serine/threonine-protein kinase</keyword>
<evidence type="ECO:0000256" key="11">
    <source>
        <dbReference type="SAM" id="MobiDB-lite"/>
    </source>
</evidence>
<feature type="compositionally biased region" description="Low complexity" evidence="11">
    <location>
        <begin position="84"/>
        <end position="99"/>
    </location>
</feature>
<feature type="region of interest" description="Disordered" evidence="11">
    <location>
        <begin position="35"/>
        <end position="59"/>
    </location>
</feature>
<feature type="compositionally biased region" description="Low complexity" evidence="11">
    <location>
        <begin position="35"/>
        <end position="45"/>
    </location>
</feature>
<name>A0A0K9PMP2_ZOSMR</name>
<dbReference type="GO" id="GO:0004674">
    <property type="term" value="F:protein serine/threonine kinase activity"/>
    <property type="evidence" value="ECO:0007669"/>
    <property type="project" value="UniProtKB-KW"/>
</dbReference>
<keyword evidence="6 10" id="KW-0547">Nucleotide-binding</keyword>
<dbReference type="GO" id="GO:0010928">
    <property type="term" value="P:regulation of auxin mediated signaling pathway"/>
    <property type="evidence" value="ECO:0007669"/>
    <property type="project" value="UniProtKB-ARBA"/>
</dbReference>
<dbReference type="PRINTS" id="PR00109">
    <property type="entry name" value="TYRKINASE"/>
</dbReference>
<dbReference type="FunFam" id="3.10.20.90:FF:000058">
    <property type="entry name" value="Octicosapeptide/phox/Bem1p domain kinase superfamily protein"/>
    <property type="match status" value="1"/>
</dbReference>
<dbReference type="InterPro" id="IPR011009">
    <property type="entry name" value="Kinase-like_dom_sf"/>
</dbReference>
<evidence type="ECO:0000256" key="6">
    <source>
        <dbReference type="ARBA" id="ARBA00022741"/>
    </source>
</evidence>
<dbReference type="PANTHER" id="PTHR23257">
    <property type="entry name" value="SERINE-THREONINE PROTEIN KINASE"/>
    <property type="match status" value="1"/>
</dbReference>
<feature type="region of interest" description="Disordered" evidence="11">
    <location>
        <begin position="78"/>
        <end position="104"/>
    </location>
</feature>
<dbReference type="PROSITE" id="PS50011">
    <property type="entry name" value="PROTEIN_KINASE_DOM"/>
    <property type="match status" value="1"/>
</dbReference>
<dbReference type="GO" id="GO:0005524">
    <property type="term" value="F:ATP binding"/>
    <property type="evidence" value="ECO:0007669"/>
    <property type="project" value="UniProtKB-UniRule"/>
</dbReference>
<evidence type="ECO:0000256" key="1">
    <source>
        <dbReference type="ARBA" id="ARBA00004496"/>
    </source>
</evidence>
<evidence type="ECO:0000256" key="3">
    <source>
        <dbReference type="ARBA" id="ARBA00022527"/>
    </source>
</evidence>
<dbReference type="STRING" id="29655.A0A0K9PMP2"/>
<feature type="binding site" evidence="10">
    <location>
        <position position="1050"/>
    </location>
    <ligand>
        <name>ATP</name>
        <dbReference type="ChEBI" id="CHEBI:30616"/>
    </ligand>
</feature>
<evidence type="ECO:0000256" key="8">
    <source>
        <dbReference type="ARBA" id="ARBA00022840"/>
    </source>
</evidence>
<dbReference type="OrthoDB" id="4062651at2759"/>
<dbReference type="Proteomes" id="UP000036987">
    <property type="component" value="Unassembled WGS sequence"/>
</dbReference>
<dbReference type="PANTHER" id="PTHR23257:SF963">
    <property type="entry name" value="AT08303P"/>
    <property type="match status" value="1"/>
</dbReference>
<dbReference type="Gene3D" id="1.10.510.10">
    <property type="entry name" value="Transferase(Phosphotransferase) domain 1"/>
    <property type="match status" value="1"/>
</dbReference>
<evidence type="ECO:0000256" key="5">
    <source>
        <dbReference type="ARBA" id="ARBA00022679"/>
    </source>
</evidence>
<feature type="compositionally biased region" description="Polar residues" evidence="11">
    <location>
        <begin position="473"/>
        <end position="486"/>
    </location>
</feature>
<dbReference type="Pfam" id="PF07714">
    <property type="entry name" value="PK_Tyr_Ser-Thr"/>
    <property type="match status" value="1"/>
</dbReference>
<dbReference type="CDD" id="cd06410">
    <property type="entry name" value="PB1_UP2"/>
    <property type="match status" value="1"/>
</dbReference>
<evidence type="ECO:0000256" key="9">
    <source>
        <dbReference type="ARBA" id="ARBA00023294"/>
    </source>
</evidence>
<feature type="region of interest" description="Disordered" evidence="11">
    <location>
        <begin position="472"/>
        <end position="514"/>
    </location>
</feature>
<keyword evidence="2" id="KW-0963">Cytoplasm</keyword>
<keyword evidence="14" id="KW-1185">Reference proteome</keyword>
<dbReference type="GO" id="GO:0009734">
    <property type="term" value="P:auxin-activated signaling pathway"/>
    <property type="evidence" value="ECO:0007669"/>
    <property type="project" value="UniProtKB-KW"/>
</dbReference>
<dbReference type="CDD" id="cd13999">
    <property type="entry name" value="STKc_MAP3K-like"/>
    <property type="match status" value="1"/>
</dbReference>
<dbReference type="SMART" id="SM00666">
    <property type="entry name" value="PB1"/>
    <property type="match status" value="1"/>
</dbReference>
<dbReference type="OMA" id="GPNQFER"/>
<keyword evidence="9" id="KW-0927">Auxin signaling pathway</keyword>
<gene>
    <name evidence="13" type="ORF">ZOSMA_1G01920</name>
</gene>